<reference evidence="3" key="1">
    <citation type="journal article" date="2019" name="Int. J. Syst. Evol. Microbiol.">
        <title>The Global Catalogue of Microorganisms (GCM) 10K type strain sequencing project: providing services to taxonomists for standard genome sequencing and annotation.</title>
        <authorList>
            <consortium name="The Broad Institute Genomics Platform"/>
            <consortium name="The Broad Institute Genome Sequencing Center for Infectious Disease"/>
            <person name="Wu L."/>
            <person name="Ma J."/>
        </authorList>
    </citation>
    <scope>NUCLEOTIDE SEQUENCE [LARGE SCALE GENOMIC DNA]</scope>
    <source>
        <strain evidence="3">KCTC 52606</strain>
    </source>
</reference>
<protein>
    <submittedName>
        <fullName evidence="2">Uncharacterized protein</fullName>
    </submittedName>
</protein>
<dbReference type="RefSeq" id="WP_336919856.1">
    <property type="nucleotide sequence ID" value="NZ_JBANRN010000012.1"/>
</dbReference>
<keyword evidence="3" id="KW-1185">Reference proteome</keyword>
<evidence type="ECO:0000313" key="2">
    <source>
        <dbReference type="EMBL" id="MFC3101065.1"/>
    </source>
</evidence>
<organism evidence="2 3">
    <name type="scientific">Alteraurantiacibacter lauratis</name>
    <dbReference type="NCBI Taxonomy" id="2054627"/>
    <lineage>
        <taxon>Bacteria</taxon>
        <taxon>Pseudomonadati</taxon>
        <taxon>Pseudomonadota</taxon>
        <taxon>Alphaproteobacteria</taxon>
        <taxon>Sphingomonadales</taxon>
        <taxon>Erythrobacteraceae</taxon>
        <taxon>Alteraurantiacibacter</taxon>
    </lineage>
</organism>
<feature type="region of interest" description="Disordered" evidence="1">
    <location>
        <begin position="19"/>
        <end position="41"/>
    </location>
</feature>
<evidence type="ECO:0000313" key="3">
    <source>
        <dbReference type="Proteomes" id="UP001595378"/>
    </source>
</evidence>
<accession>A0ABV7EGQ6</accession>
<feature type="compositionally biased region" description="Low complexity" evidence="1">
    <location>
        <begin position="26"/>
        <end position="39"/>
    </location>
</feature>
<comment type="caution">
    <text evidence="2">The sequence shown here is derived from an EMBL/GenBank/DDBJ whole genome shotgun (WGS) entry which is preliminary data.</text>
</comment>
<dbReference type="EMBL" id="JBHRSU010000029">
    <property type="protein sequence ID" value="MFC3101065.1"/>
    <property type="molecule type" value="Genomic_DNA"/>
</dbReference>
<gene>
    <name evidence="2" type="ORF">ACFODK_09200</name>
</gene>
<sequence length="101" mass="11233">MTYSILNVIDHVRTAAMRREMKRSRPLSASPAAAKASALPKRRARIVIKRKRKGHQDAPSNVSSSSVVSNLPTNLPVLRDEVAILRAHLSHEIDQILFGEQ</sequence>
<name>A0ABV7EGQ6_9SPHN</name>
<dbReference type="Proteomes" id="UP001595378">
    <property type="component" value="Unassembled WGS sequence"/>
</dbReference>
<evidence type="ECO:0000256" key="1">
    <source>
        <dbReference type="SAM" id="MobiDB-lite"/>
    </source>
</evidence>
<proteinExistence type="predicted"/>